<sequence length="553" mass="63265">MNKFSIHSYVSLIDTDGKWRAAGSEEIHQLINVLINTGMTVNRWIYQVVDLGLQILLSNTLFEDTIGQVFKTSISMYHSMFNTLGTVLFIFALAVIFFIYVFKSPQEAFKKMLVLFVVIGMNFVIYTNGEGYLRDINTIFDEAESLMMQGIEMPLGEKNEYSKGSLQQIRESYFKMTIRQSFAMVNFGTSTYDERFDTFLYTDEQENSESSREELSEKIKDESKDNRYMTPDASLDKWFLSIYAWINNLFVGVPLLLIAALKFLMKVLILCMVFVLPLISILSLLPRFSTALFTFLGKMLLLFFTGTFMSLAIYLFFFVMTLIDSSIHTMAGSHSLISSVLGTVNKAILVFLVMKSKGRIIHLITAGNITHIETAVHKRLKSKLKNQVDSRKINDSVGTAVFRTDFENSGRKQDEVDIRDIVVTETRQKTNRAVTAKTVIAEDQLFSNDQNEERSKKIRTRNTKAVADLVETKGKIDLDKGRTDSTGLDDIRIYSLDEKEEGYFLTDALRRESFNSKTGTEAADFETNRLVFTQEQVEENKAFYQLLEELRTC</sequence>
<keyword evidence="1" id="KW-1133">Transmembrane helix</keyword>
<feature type="transmembrane region" description="Helical" evidence="1">
    <location>
        <begin position="81"/>
        <end position="102"/>
    </location>
</feature>
<comment type="caution">
    <text evidence="2">The sequence shown here is derived from an EMBL/GenBank/DDBJ whole genome shotgun (WGS) entry which is preliminary data.</text>
</comment>
<dbReference type="RefSeq" id="WP_209557158.1">
    <property type="nucleotide sequence ID" value="NZ_JAEDXU010000004.1"/>
</dbReference>
<dbReference type="NCBIfam" id="NF046089">
    <property type="entry name" value="CD3337_EF1877"/>
    <property type="match status" value="1"/>
</dbReference>
<protein>
    <submittedName>
        <fullName evidence="2">Uncharacterized protein</fullName>
    </submittedName>
</protein>
<evidence type="ECO:0000313" key="2">
    <source>
        <dbReference type="EMBL" id="MBP1046328.1"/>
    </source>
</evidence>
<feature type="transmembrane region" description="Helical" evidence="1">
    <location>
        <begin position="335"/>
        <end position="354"/>
    </location>
</feature>
<feature type="transmembrane region" description="Helical" evidence="1">
    <location>
        <begin position="267"/>
        <end position="288"/>
    </location>
</feature>
<organism evidence="2 3">
    <name type="scientific">Enterococcus larvae</name>
    <dbReference type="NCBI Taxonomy" id="2794352"/>
    <lineage>
        <taxon>Bacteria</taxon>
        <taxon>Bacillati</taxon>
        <taxon>Bacillota</taxon>
        <taxon>Bacilli</taxon>
        <taxon>Lactobacillales</taxon>
        <taxon>Enterococcaceae</taxon>
        <taxon>Enterococcus</taxon>
    </lineage>
</organism>
<accession>A0ABS4CJH8</accession>
<evidence type="ECO:0000256" key="1">
    <source>
        <dbReference type="SAM" id="Phobius"/>
    </source>
</evidence>
<dbReference type="EMBL" id="JAEDXU010000004">
    <property type="protein sequence ID" value="MBP1046328.1"/>
    <property type="molecule type" value="Genomic_DNA"/>
</dbReference>
<gene>
    <name evidence="2" type="ORF">I6N96_08525</name>
</gene>
<feature type="transmembrane region" description="Helical" evidence="1">
    <location>
        <begin position="238"/>
        <end position="261"/>
    </location>
</feature>
<feature type="transmembrane region" description="Helical" evidence="1">
    <location>
        <begin position="108"/>
        <end position="126"/>
    </location>
</feature>
<proteinExistence type="predicted"/>
<evidence type="ECO:0000313" key="3">
    <source>
        <dbReference type="Proteomes" id="UP000673375"/>
    </source>
</evidence>
<keyword evidence="1" id="KW-0472">Membrane</keyword>
<reference evidence="2 3" key="1">
    <citation type="submission" date="2020-12" db="EMBL/GenBank/DDBJ databases">
        <title>Vagococcus allomyrinae sp. nov. and Enterococcus lavae sp. nov., isolated from the larvae of Allomyrina dichotoma.</title>
        <authorList>
            <person name="Lee S.D."/>
        </authorList>
    </citation>
    <scope>NUCLEOTIDE SEQUENCE [LARGE SCALE GENOMIC DNA]</scope>
    <source>
        <strain evidence="2 3">BWM-S5</strain>
    </source>
</reference>
<name>A0ABS4CJH8_9ENTE</name>
<keyword evidence="3" id="KW-1185">Reference proteome</keyword>
<dbReference type="Proteomes" id="UP000673375">
    <property type="component" value="Unassembled WGS sequence"/>
</dbReference>
<feature type="transmembrane region" description="Helical" evidence="1">
    <location>
        <begin position="300"/>
        <end position="323"/>
    </location>
</feature>
<dbReference type="InterPro" id="IPR058112">
    <property type="entry name" value="CD3337_EF1877-like"/>
</dbReference>
<keyword evidence="1" id="KW-0812">Transmembrane</keyword>